<comment type="caution">
    <text evidence="1">The sequence shown here is derived from an EMBL/GenBank/DDBJ whole genome shotgun (WGS) entry which is preliminary data.</text>
</comment>
<reference evidence="1" key="1">
    <citation type="submission" date="2022-08" db="EMBL/GenBank/DDBJ databases">
        <authorList>
            <person name="Kallberg Y."/>
            <person name="Tangrot J."/>
            <person name="Rosling A."/>
        </authorList>
    </citation>
    <scope>NUCLEOTIDE SEQUENCE</scope>
    <source>
        <strain evidence="1">Wild A</strain>
    </source>
</reference>
<keyword evidence="2" id="KW-1185">Reference proteome</keyword>
<organism evidence="1 2">
    <name type="scientific">Funneliformis geosporum</name>
    <dbReference type="NCBI Taxonomy" id="1117311"/>
    <lineage>
        <taxon>Eukaryota</taxon>
        <taxon>Fungi</taxon>
        <taxon>Fungi incertae sedis</taxon>
        <taxon>Mucoromycota</taxon>
        <taxon>Glomeromycotina</taxon>
        <taxon>Glomeromycetes</taxon>
        <taxon>Glomerales</taxon>
        <taxon>Glomeraceae</taxon>
        <taxon>Funneliformis</taxon>
    </lineage>
</organism>
<evidence type="ECO:0000313" key="1">
    <source>
        <dbReference type="EMBL" id="CAI2175871.1"/>
    </source>
</evidence>
<dbReference type="OrthoDB" id="2439775at2759"/>
<dbReference type="EMBL" id="CAMKVN010001421">
    <property type="protein sequence ID" value="CAI2175871.1"/>
    <property type="molecule type" value="Genomic_DNA"/>
</dbReference>
<dbReference type="AlphaFoldDB" id="A0A9W4SPL7"/>
<accession>A0A9W4SPL7</accession>
<name>A0A9W4SPL7_9GLOM</name>
<proteinExistence type="predicted"/>
<evidence type="ECO:0000313" key="2">
    <source>
        <dbReference type="Proteomes" id="UP001153678"/>
    </source>
</evidence>
<protein>
    <submittedName>
        <fullName evidence="1">1090_t:CDS:1</fullName>
    </submittedName>
</protein>
<dbReference type="Proteomes" id="UP001153678">
    <property type="component" value="Unassembled WGS sequence"/>
</dbReference>
<sequence>MLNYETYTSILKNEWHTFVEETPISPEKNLLQRILNWVRFVLLKNPQIQTKDSTLSGIATNPTTNEILEVKLKSDFDRNDPNDNPFSFFPTSLIATYYWINGDFVQRNQFNSWFVEIFTIIDSILVVIVLQNMLIAIMGNVYESAVAKSNQAILKYKAIQISEHDDLQYRFEFWNQDPAFIPFKMRFRNFKSAVHLDKNISEFAKLLDYDQKSIWEFDNEG</sequence>
<gene>
    <name evidence="1" type="ORF">FWILDA_LOCUS7307</name>
</gene>